<dbReference type="AlphaFoldDB" id="A0A645CEI8"/>
<protein>
    <submittedName>
        <fullName evidence="1">Uncharacterized protein</fullName>
    </submittedName>
</protein>
<proteinExistence type="predicted"/>
<evidence type="ECO:0000313" key="1">
    <source>
        <dbReference type="EMBL" id="MPM75386.1"/>
    </source>
</evidence>
<name>A0A645CEI8_9ZZZZ</name>
<comment type="caution">
    <text evidence="1">The sequence shown here is derived from an EMBL/GenBank/DDBJ whole genome shotgun (WGS) entry which is preliminary data.</text>
</comment>
<gene>
    <name evidence="1" type="ORF">SDC9_122378</name>
</gene>
<dbReference type="EMBL" id="VSSQ01026592">
    <property type="protein sequence ID" value="MPM75386.1"/>
    <property type="molecule type" value="Genomic_DNA"/>
</dbReference>
<accession>A0A645CEI8</accession>
<sequence>MGINNTKRNGFIDEYKFKYLLKQRTLSHDIIYVKILSKQVRHKPREIGF</sequence>
<organism evidence="1">
    <name type="scientific">bioreactor metagenome</name>
    <dbReference type="NCBI Taxonomy" id="1076179"/>
    <lineage>
        <taxon>unclassified sequences</taxon>
        <taxon>metagenomes</taxon>
        <taxon>ecological metagenomes</taxon>
    </lineage>
</organism>
<reference evidence="1" key="1">
    <citation type="submission" date="2019-08" db="EMBL/GenBank/DDBJ databases">
        <authorList>
            <person name="Kucharzyk K."/>
            <person name="Murdoch R.W."/>
            <person name="Higgins S."/>
            <person name="Loffler F."/>
        </authorList>
    </citation>
    <scope>NUCLEOTIDE SEQUENCE</scope>
</reference>